<comment type="subcellular location">
    <subcellularLocation>
        <location evidence="1">Membrane</location>
        <topology evidence="1">Multi-pass membrane protein</topology>
    </subcellularLocation>
</comment>
<dbReference type="GO" id="GO:0016020">
    <property type="term" value="C:membrane"/>
    <property type="evidence" value="ECO:0007669"/>
    <property type="project" value="UniProtKB-SubCell"/>
</dbReference>
<dbReference type="InterPro" id="IPR020846">
    <property type="entry name" value="MFS_dom"/>
</dbReference>
<keyword evidence="9" id="KW-1185">Reference proteome</keyword>
<keyword evidence="5 6" id="KW-0472">Membrane</keyword>
<protein>
    <submittedName>
        <fullName evidence="8">Major Facilitator Superfamily protein</fullName>
    </submittedName>
</protein>
<dbReference type="Pfam" id="PF07690">
    <property type="entry name" value="MFS_1"/>
    <property type="match status" value="2"/>
</dbReference>
<proteinExistence type="predicted"/>
<feature type="transmembrane region" description="Helical" evidence="6">
    <location>
        <begin position="432"/>
        <end position="453"/>
    </location>
</feature>
<keyword evidence="2" id="KW-0813">Transport</keyword>
<evidence type="ECO:0000256" key="4">
    <source>
        <dbReference type="ARBA" id="ARBA00022989"/>
    </source>
</evidence>
<dbReference type="OrthoDB" id="9812221at2"/>
<dbReference type="PANTHER" id="PTHR42718:SF9">
    <property type="entry name" value="MAJOR FACILITATOR SUPERFAMILY MULTIDRUG TRANSPORTER MFSC"/>
    <property type="match status" value="1"/>
</dbReference>
<dbReference type="Proteomes" id="UP000199053">
    <property type="component" value="Unassembled WGS sequence"/>
</dbReference>
<dbReference type="STRING" id="246191.SAMN05660337_0643"/>
<feature type="transmembrane region" description="Helical" evidence="6">
    <location>
        <begin position="350"/>
        <end position="373"/>
    </location>
</feature>
<evidence type="ECO:0000256" key="5">
    <source>
        <dbReference type="ARBA" id="ARBA00023136"/>
    </source>
</evidence>
<evidence type="ECO:0000313" key="9">
    <source>
        <dbReference type="Proteomes" id="UP000199053"/>
    </source>
</evidence>
<dbReference type="PROSITE" id="PS50850">
    <property type="entry name" value="MFS"/>
    <property type="match status" value="1"/>
</dbReference>
<keyword evidence="4 6" id="KW-1133">Transmembrane helix</keyword>
<evidence type="ECO:0000256" key="3">
    <source>
        <dbReference type="ARBA" id="ARBA00022692"/>
    </source>
</evidence>
<feature type="transmembrane region" description="Helical" evidence="6">
    <location>
        <begin position="9"/>
        <end position="33"/>
    </location>
</feature>
<feature type="transmembrane region" description="Helical" evidence="6">
    <location>
        <begin position="75"/>
        <end position="94"/>
    </location>
</feature>
<reference evidence="9" key="1">
    <citation type="submission" date="2016-10" db="EMBL/GenBank/DDBJ databases">
        <authorList>
            <person name="Varghese N."/>
            <person name="Submissions S."/>
        </authorList>
    </citation>
    <scope>NUCLEOTIDE SEQUENCE [LARGE SCALE GENOMIC DNA]</scope>
    <source>
        <strain evidence="9">DSM 16995</strain>
    </source>
</reference>
<feature type="transmembrane region" description="Helical" evidence="6">
    <location>
        <begin position="295"/>
        <end position="313"/>
    </location>
</feature>
<dbReference type="GO" id="GO:0022857">
    <property type="term" value="F:transmembrane transporter activity"/>
    <property type="evidence" value="ECO:0007669"/>
    <property type="project" value="InterPro"/>
</dbReference>
<name>A0A1G9CE14_9BACT</name>
<keyword evidence="3 6" id="KW-0812">Transmembrane</keyword>
<feature type="transmembrane region" description="Helical" evidence="6">
    <location>
        <begin position="133"/>
        <end position="151"/>
    </location>
</feature>
<feature type="transmembrane region" description="Helical" evidence="6">
    <location>
        <begin position="45"/>
        <end position="63"/>
    </location>
</feature>
<dbReference type="SUPFAM" id="SSF103473">
    <property type="entry name" value="MFS general substrate transporter"/>
    <property type="match status" value="1"/>
</dbReference>
<accession>A0A1G9CE14</accession>
<sequence>MDDAKKKGVILAVSVTQFTMPFMFSAVGIALPAIGREFGASGLDLSLIESIYIGGVAALLLPFGRFSDMHGRQPVFRLGVLLYAIFTLLLGFSQDINTVILLRLGQGISGALAIATNMALLTDCVPLKERGRAMGLAVAAVYVGLSVGPYLGGLIATHLGWRWIFYMGTIPLGISYIVAHRSLNGKFRSSDEKFDYAGSAVVIFSVAALVFGGTSLNAGWPGVVMLLSGVVGFTVFIFMQDRTEFPLVDLVLFKERRDFSDAALVQFISYAGTFGIVFLFSLYLQSVKAMTPHQAGVVLVVQPIVQAVLSPLVGRLSDNFYPRIIAMAGMIVCTIGSIMGAAVGPETSLAYLYTMFVVLGVGFALFSSPNMIIMMGSVPPSRFGFASAITGGLRTLGMVASMVIIAIFISIYMGDTLVSPESAVSYMKVMHYSLITLSGLCVLGVIISILCVYRRFYGNCEVAKDDLCVQSAVSRKED</sequence>
<feature type="transmembrane region" description="Helical" evidence="6">
    <location>
        <begin position="259"/>
        <end position="283"/>
    </location>
</feature>
<feature type="transmembrane region" description="Helical" evidence="6">
    <location>
        <begin position="385"/>
        <end position="412"/>
    </location>
</feature>
<feature type="transmembrane region" description="Helical" evidence="6">
    <location>
        <begin position="325"/>
        <end position="344"/>
    </location>
</feature>
<organism evidence="8 9">
    <name type="scientific">Maridesulfovibrio ferrireducens</name>
    <dbReference type="NCBI Taxonomy" id="246191"/>
    <lineage>
        <taxon>Bacteria</taxon>
        <taxon>Pseudomonadati</taxon>
        <taxon>Thermodesulfobacteriota</taxon>
        <taxon>Desulfovibrionia</taxon>
        <taxon>Desulfovibrionales</taxon>
        <taxon>Desulfovibrionaceae</taxon>
        <taxon>Maridesulfovibrio</taxon>
    </lineage>
</organism>
<evidence type="ECO:0000259" key="7">
    <source>
        <dbReference type="PROSITE" id="PS50850"/>
    </source>
</evidence>
<gene>
    <name evidence="8" type="ORF">SAMN05660337_0643</name>
</gene>
<feature type="transmembrane region" description="Helical" evidence="6">
    <location>
        <begin position="218"/>
        <end position="238"/>
    </location>
</feature>
<dbReference type="InterPro" id="IPR011701">
    <property type="entry name" value="MFS"/>
</dbReference>
<evidence type="ECO:0000313" key="8">
    <source>
        <dbReference type="EMBL" id="SDK49877.1"/>
    </source>
</evidence>
<evidence type="ECO:0000256" key="6">
    <source>
        <dbReference type="SAM" id="Phobius"/>
    </source>
</evidence>
<dbReference type="InterPro" id="IPR036259">
    <property type="entry name" value="MFS_trans_sf"/>
</dbReference>
<feature type="transmembrane region" description="Helical" evidence="6">
    <location>
        <begin position="163"/>
        <end position="182"/>
    </location>
</feature>
<feature type="transmembrane region" description="Helical" evidence="6">
    <location>
        <begin position="100"/>
        <end position="121"/>
    </location>
</feature>
<feature type="transmembrane region" description="Helical" evidence="6">
    <location>
        <begin position="194"/>
        <end position="212"/>
    </location>
</feature>
<dbReference type="CDD" id="cd17321">
    <property type="entry name" value="MFS_MMR_MDR_like"/>
    <property type="match status" value="1"/>
</dbReference>
<evidence type="ECO:0000256" key="1">
    <source>
        <dbReference type="ARBA" id="ARBA00004141"/>
    </source>
</evidence>
<dbReference type="EMBL" id="FNGA01000001">
    <property type="protein sequence ID" value="SDK49877.1"/>
    <property type="molecule type" value="Genomic_DNA"/>
</dbReference>
<dbReference type="Gene3D" id="1.20.1720.10">
    <property type="entry name" value="Multidrug resistance protein D"/>
    <property type="match status" value="1"/>
</dbReference>
<feature type="domain" description="Major facilitator superfamily (MFS) profile" evidence="7">
    <location>
        <begin position="9"/>
        <end position="456"/>
    </location>
</feature>
<evidence type="ECO:0000256" key="2">
    <source>
        <dbReference type="ARBA" id="ARBA00022448"/>
    </source>
</evidence>
<dbReference type="AlphaFoldDB" id="A0A1G9CE14"/>
<dbReference type="RefSeq" id="WP_092158139.1">
    <property type="nucleotide sequence ID" value="NZ_FNGA01000001.1"/>
</dbReference>
<dbReference type="PANTHER" id="PTHR42718">
    <property type="entry name" value="MAJOR FACILITATOR SUPERFAMILY MULTIDRUG TRANSPORTER MFSC"/>
    <property type="match status" value="1"/>
</dbReference>
<dbReference type="Gene3D" id="1.20.1250.20">
    <property type="entry name" value="MFS general substrate transporter like domains"/>
    <property type="match status" value="1"/>
</dbReference>